<feature type="region of interest" description="Disordered" evidence="4">
    <location>
        <begin position="1140"/>
        <end position="1163"/>
    </location>
</feature>
<dbReference type="InterPro" id="IPR043502">
    <property type="entry name" value="DNA/RNA_pol_sf"/>
</dbReference>
<dbReference type="Pfam" id="PF03372">
    <property type="entry name" value="Exo_endo_phos"/>
    <property type="match status" value="1"/>
</dbReference>
<evidence type="ECO:0000256" key="2">
    <source>
        <dbReference type="ARBA" id="ARBA00012180"/>
    </source>
</evidence>
<dbReference type="Gene3D" id="3.60.10.10">
    <property type="entry name" value="Endonuclease/exonuclease/phosphatase"/>
    <property type="match status" value="1"/>
</dbReference>
<accession>A0AAE0R6H9</accession>
<evidence type="ECO:0000313" key="6">
    <source>
        <dbReference type="EMBL" id="KAK3545123.1"/>
    </source>
</evidence>
<protein>
    <recommendedName>
        <fullName evidence="2">ribonuclease H</fullName>
        <ecNumber evidence="2">3.1.26.4</ecNumber>
    </recommendedName>
</protein>
<dbReference type="GO" id="GO:0004523">
    <property type="term" value="F:RNA-DNA hybrid ribonuclease activity"/>
    <property type="evidence" value="ECO:0007669"/>
    <property type="project" value="UniProtKB-EC"/>
</dbReference>
<sequence length="1163" mass="134193">MKLKLFSSAGCGKPRSGCCTRTDRERTPSPACSPKAHGCNNNPTGATTTPEEPCAAEPVTVKSCSAELVSVRHGDTDRDQEKPCLTEPGLKRPCSVDSGAVLELPVLAEAGTEVQSCRLEAPVTTPVHEDGGDVEMEDDPTFKVPTKRKRKVIEQDVLEVLRDSMNVGQLLLSCRRAVLILLPKKGDLTHLKNCHAVSLLCTDIMLLSKALALRLTKVMEQITHQDQSYCVIDQEKAFDRVEHEYLWKVLETFEFNPGKGRELADVMERRKVDILCVQETRWKGSKARSIGAGFKLFYYGVDSKRNGVGVVLKEEFVRNVLEVKRVSDRVMSLKLEIEGVMLNVVSGYAPQVGCELEEKERFWSELDEMMESIPTGERVVIGADFNGHVGEGNTGDEEVMGKFGVKERNLEGQMVVDFAKRMDMGVVNTYFQKREEHRVTYKSGGRSTQVDYILCRRGNLKEISDCKVVVGESVPRQHRMVVCRMTLMVCKKKRSEIEIEKKTKWWKLKKEECCEEFRQKLRQALGGQVVLPDDWETTAEVIRETGRKVLGVSSGRRKEDKETWWWNEEVQDSIQRKRLAKKKWDMDRTEENRQEYKELQRRVKREVSKAKQKAYDELYTRLGTREGEKDLYRLARQRDQDGKDVQQVRVIKDRDGRVLTSEESVQRRWKEYFEELMNEENEREKRVEGVNSVEQKVDKIRKDEVRKALKRMKSGKAVGPDDIPVEVWKCLGEAAVEFLASLFNRVLESERMPEEWRRSVLVPIFKNKGDVQSCSNYRGIKLMSHTMTVWERVVEARLRKVVEICEQQYGFMPRKSTTDAIFALRILMEKYRDGQRELHCVFVDLEKAYDRVPREELWYCMRKSGVAEKYVRVVQDMYERSRTVVRCAVGQTEEFNVEVGLHQRSALSPFLFAIVMDQLSEEVRQESPWTMMFADDIVICTESREQVEENLERWRFALERRGMKVSGSKTEYMCVNEREGSGTVRLQGEEVKKVQEFKYLGSTVQSNGECGKEVKKRVQAGWNGWRKVSGVLCDQKISARIKGKVYRTVVRPAMLYGLETVALRKRQESELEVAELKMLRFSLGVTRLDRIRKEYIRGTAHVGRLGDKVREARLRWFGHVRRREKTPEYRVRTQTLINPFPSANNSKADSHLVHRSPKVPGSL</sequence>
<comment type="similarity">
    <text evidence="1">Belongs to the beta type-B retroviral polymerase family. HERV class-II K(HML-2) pol subfamily.</text>
</comment>
<feature type="compositionally biased region" description="Polar residues" evidence="4">
    <location>
        <begin position="39"/>
        <end position="50"/>
    </location>
</feature>
<evidence type="ECO:0000256" key="1">
    <source>
        <dbReference type="ARBA" id="ARBA00010879"/>
    </source>
</evidence>
<dbReference type="EC" id="3.1.26.4" evidence="2"/>
<dbReference type="PROSITE" id="PS50878">
    <property type="entry name" value="RT_POL"/>
    <property type="match status" value="1"/>
</dbReference>
<feature type="domain" description="Reverse transcriptase" evidence="5">
    <location>
        <begin position="745"/>
        <end position="1004"/>
    </location>
</feature>
<dbReference type="EMBL" id="JAUCMX010000005">
    <property type="protein sequence ID" value="KAK3545123.1"/>
    <property type="molecule type" value="Genomic_DNA"/>
</dbReference>
<reference evidence="6" key="1">
    <citation type="submission" date="2023-06" db="EMBL/GenBank/DDBJ databases">
        <title>Male Hemibagrus guttatus genome.</title>
        <authorList>
            <person name="Bian C."/>
        </authorList>
    </citation>
    <scope>NUCLEOTIDE SEQUENCE</scope>
    <source>
        <strain evidence="6">Male_cb2023</strain>
        <tissue evidence="6">Muscle</tissue>
    </source>
</reference>
<comment type="caution">
    <text evidence="6">The sequence shown here is derived from an EMBL/GenBank/DDBJ whole genome shotgun (WGS) entry which is preliminary data.</text>
</comment>
<dbReference type="Gene3D" id="3.30.70.270">
    <property type="match status" value="1"/>
</dbReference>
<dbReference type="CDD" id="cd09076">
    <property type="entry name" value="L1-EN"/>
    <property type="match status" value="1"/>
</dbReference>
<dbReference type="CDD" id="cd01650">
    <property type="entry name" value="RT_nLTR_like"/>
    <property type="match status" value="1"/>
</dbReference>
<dbReference type="Pfam" id="PF00078">
    <property type="entry name" value="RVT_1"/>
    <property type="match status" value="1"/>
</dbReference>
<dbReference type="Proteomes" id="UP001274896">
    <property type="component" value="Unassembled WGS sequence"/>
</dbReference>
<dbReference type="AlphaFoldDB" id="A0AAE0R6H9"/>
<feature type="region of interest" description="Disordered" evidence="4">
    <location>
        <begin position="1"/>
        <end position="54"/>
    </location>
</feature>
<feature type="coiled-coil region" evidence="3">
    <location>
        <begin position="579"/>
        <end position="613"/>
    </location>
</feature>
<evidence type="ECO:0000259" key="5">
    <source>
        <dbReference type="PROSITE" id="PS50878"/>
    </source>
</evidence>
<keyword evidence="7" id="KW-1185">Reference proteome</keyword>
<keyword evidence="3" id="KW-0175">Coiled coil</keyword>
<name>A0AAE0R6H9_9TELE</name>
<organism evidence="6 7">
    <name type="scientific">Hemibagrus guttatus</name>
    <dbReference type="NCBI Taxonomy" id="175788"/>
    <lineage>
        <taxon>Eukaryota</taxon>
        <taxon>Metazoa</taxon>
        <taxon>Chordata</taxon>
        <taxon>Craniata</taxon>
        <taxon>Vertebrata</taxon>
        <taxon>Euteleostomi</taxon>
        <taxon>Actinopterygii</taxon>
        <taxon>Neopterygii</taxon>
        <taxon>Teleostei</taxon>
        <taxon>Ostariophysi</taxon>
        <taxon>Siluriformes</taxon>
        <taxon>Bagridae</taxon>
        <taxon>Hemibagrus</taxon>
    </lineage>
</organism>
<dbReference type="InterPro" id="IPR036691">
    <property type="entry name" value="Endo/exonu/phosph_ase_sf"/>
</dbReference>
<gene>
    <name evidence="6" type="ORF">QTP70_001203</name>
</gene>
<dbReference type="PANTHER" id="PTHR19446">
    <property type="entry name" value="REVERSE TRANSCRIPTASES"/>
    <property type="match status" value="1"/>
</dbReference>
<dbReference type="InterPro" id="IPR005135">
    <property type="entry name" value="Endo/exonuclease/phosphatase"/>
</dbReference>
<dbReference type="SUPFAM" id="SSF56219">
    <property type="entry name" value="DNase I-like"/>
    <property type="match status" value="1"/>
</dbReference>
<evidence type="ECO:0000313" key="7">
    <source>
        <dbReference type="Proteomes" id="UP001274896"/>
    </source>
</evidence>
<dbReference type="InterPro" id="IPR000477">
    <property type="entry name" value="RT_dom"/>
</dbReference>
<proteinExistence type="inferred from homology"/>
<evidence type="ECO:0000256" key="4">
    <source>
        <dbReference type="SAM" id="MobiDB-lite"/>
    </source>
</evidence>
<dbReference type="SUPFAM" id="SSF56672">
    <property type="entry name" value="DNA/RNA polymerases"/>
    <property type="match status" value="1"/>
</dbReference>
<dbReference type="InterPro" id="IPR043128">
    <property type="entry name" value="Rev_trsase/Diguanyl_cyclase"/>
</dbReference>
<evidence type="ECO:0000256" key="3">
    <source>
        <dbReference type="SAM" id="Coils"/>
    </source>
</evidence>